<evidence type="ECO:0000256" key="1">
    <source>
        <dbReference type="SAM" id="MobiDB-lite"/>
    </source>
</evidence>
<feature type="compositionally biased region" description="Polar residues" evidence="1">
    <location>
        <begin position="115"/>
        <end position="125"/>
    </location>
</feature>
<reference evidence="3 4" key="1">
    <citation type="journal article" date="2021" name="Environ. Microbiol.">
        <title>Gene family expansions and transcriptome signatures uncover fungal adaptations to wood decay.</title>
        <authorList>
            <person name="Hage H."/>
            <person name="Miyauchi S."/>
            <person name="Viragh M."/>
            <person name="Drula E."/>
            <person name="Min B."/>
            <person name="Chaduli D."/>
            <person name="Navarro D."/>
            <person name="Favel A."/>
            <person name="Norest M."/>
            <person name="Lesage-Meessen L."/>
            <person name="Balint B."/>
            <person name="Merenyi Z."/>
            <person name="de Eugenio L."/>
            <person name="Morin E."/>
            <person name="Martinez A.T."/>
            <person name="Baldrian P."/>
            <person name="Stursova M."/>
            <person name="Martinez M.J."/>
            <person name="Novotny C."/>
            <person name="Magnuson J.K."/>
            <person name="Spatafora J.W."/>
            <person name="Maurice S."/>
            <person name="Pangilinan J."/>
            <person name="Andreopoulos W."/>
            <person name="LaButti K."/>
            <person name="Hundley H."/>
            <person name="Na H."/>
            <person name="Kuo A."/>
            <person name="Barry K."/>
            <person name="Lipzen A."/>
            <person name="Henrissat B."/>
            <person name="Riley R."/>
            <person name="Ahrendt S."/>
            <person name="Nagy L.G."/>
            <person name="Grigoriev I.V."/>
            <person name="Martin F."/>
            <person name="Rosso M.N."/>
        </authorList>
    </citation>
    <scope>NUCLEOTIDE SEQUENCE [LARGE SCALE GENOMIC DNA]</scope>
    <source>
        <strain evidence="3 4">CIRM-BRFM 1785</strain>
    </source>
</reference>
<feature type="domain" description="WW" evidence="2">
    <location>
        <begin position="144"/>
        <end position="179"/>
    </location>
</feature>
<organism evidence="3 4">
    <name type="scientific">Rhodofomes roseus</name>
    <dbReference type="NCBI Taxonomy" id="34475"/>
    <lineage>
        <taxon>Eukaryota</taxon>
        <taxon>Fungi</taxon>
        <taxon>Dikarya</taxon>
        <taxon>Basidiomycota</taxon>
        <taxon>Agaricomycotina</taxon>
        <taxon>Agaricomycetes</taxon>
        <taxon>Polyporales</taxon>
        <taxon>Rhodofomes</taxon>
    </lineage>
</organism>
<proteinExistence type="predicted"/>
<dbReference type="SMART" id="SM00456">
    <property type="entry name" value="WW"/>
    <property type="match status" value="1"/>
</dbReference>
<feature type="compositionally biased region" description="Acidic residues" evidence="1">
    <location>
        <begin position="1"/>
        <end position="17"/>
    </location>
</feature>
<evidence type="ECO:0000259" key="2">
    <source>
        <dbReference type="PROSITE" id="PS50020"/>
    </source>
</evidence>
<dbReference type="GeneID" id="72000503"/>
<dbReference type="RefSeq" id="XP_047777889.1">
    <property type="nucleotide sequence ID" value="XM_047919771.1"/>
</dbReference>
<evidence type="ECO:0000313" key="3">
    <source>
        <dbReference type="EMBL" id="KAH9835456.1"/>
    </source>
</evidence>
<dbReference type="Proteomes" id="UP000814176">
    <property type="component" value="Unassembled WGS sequence"/>
</dbReference>
<protein>
    <recommendedName>
        <fullName evidence="2">WW domain-containing protein</fullName>
    </recommendedName>
</protein>
<comment type="caution">
    <text evidence="3">The sequence shown here is derived from an EMBL/GenBank/DDBJ whole genome shotgun (WGS) entry which is preliminary data.</text>
</comment>
<dbReference type="SUPFAM" id="SSF51045">
    <property type="entry name" value="WW domain"/>
    <property type="match status" value="1"/>
</dbReference>
<dbReference type="InterPro" id="IPR036020">
    <property type="entry name" value="WW_dom_sf"/>
</dbReference>
<gene>
    <name evidence="3" type="ORF">C8Q71DRAFT_682660</name>
</gene>
<dbReference type="CDD" id="cd00201">
    <property type="entry name" value="WW"/>
    <property type="match status" value="1"/>
</dbReference>
<accession>A0ABQ8KCX7</accession>
<dbReference type="InterPro" id="IPR001202">
    <property type="entry name" value="WW_dom"/>
</dbReference>
<keyword evidence="4" id="KW-1185">Reference proteome</keyword>
<sequence>MEDDAEVLDWGHEDDEQTAQRGPEDAEDAVSLGGDEDDTQDYYAYQASEQEDTKAASQTSNPQSRRESYGSKQSMAPQREPDSPQLRRSQSVGKLTHALPPKPVLSVAPVHPSPAQASTLASSMIQREPRANGHGKPTSGSNQDALPPDWELRQARSGGGEQYFYNTKTHESTWTRPVSDKSSPVKDR</sequence>
<name>A0ABQ8KCX7_9APHY</name>
<dbReference type="EMBL" id="JADCUA010000013">
    <property type="protein sequence ID" value="KAH9835456.1"/>
    <property type="molecule type" value="Genomic_DNA"/>
</dbReference>
<evidence type="ECO:0000313" key="4">
    <source>
        <dbReference type="Proteomes" id="UP000814176"/>
    </source>
</evidence>
<dbReference type="PROSITE" id="PS50020">
    <property type="entry name" value="WW_DOMAIN_2"/>
    <property type="match status" value="1"/>
</dbReference>
<feature type="region of interest" description="Disordered" evidence="1">
    <location>
        <begin position="1"/>
        <end position="188"/>
    </location>
</feature>
<dbReference type="Gene3D" id="2.20.70.10">
    <property type="match status" value="1"/>
</dbReference>
<feature type="non-terminal residue" evidence="3">
    <location>
        <position position="188"/>
    </location>
</feature>